<keyword evidence="1" id="KW-1133">Transmembrane helix</keyword>
<dbReference type="InterPro" id="IPR013187">
    <property type="entry name" value="F-box-assoc_dom_typ3"/>
</dbReference>
<dbReference type="NCBIfam" id="TIGR01640">
    <property type="entry name" value="F_box_assoc_1"/>
    <property type="match status" value="1"/>
</dbReference>
<keyword evidence="3" id="KW-1185">Reference proteome</keyword>
<dbReference type="PANTHER" id="PTHR35546">
    <property type="entry name" value="F-BOX PROTEIN INTERACTION DOMAIN PROTEIN-RELATED"/>
    <property type="match status" value="1"/>
</dbReference>
<evidence type="ECO:0000313" key="4">
    <source>
        <dbReference type="RefSeq" id="XP_022728888.1"/>
    </source>
</evidence>
<reference evidence="4" key="1">
    <citation type="submission" date="2025-08" db="UniProtKB">
        <authorList>
            <consortium name="RefSeq"/>
        </authorList>
    </citation>
    <scope>IDENTIFICATION</scope>
    <source>
        <tissue evidence="4">Fruit stalk</tissue>
    </source>
</reference>
<dbReference type="Proteomes" id="UP000515121">
    <property type="component" value="Unplaced"/>
</dbReference>
<keyword evidence="1" id="KW-0812">Transmembrane</keyword>
<evidence type="ECO:0000313" key="3">
    <source>
        <dbReference type="Proteomes" id="UP000515121"/>
    </source>
</evidence>
<dbReference type="InterPro" id="IPR036047">
    <property type="entry name" value="F-box-like_dom_sf"/>
</dbReference>
<name>A0A6P5XL10_DURZI</name>
<dbReference type="KEGG" id="dzi:111284494"/>
<dbReference type="OrthoDB" id="1845982at2759"/>
<organism evidence="3 4">
    <name type="scientific">Durio zibethinus</name>
    <name type="common">Durian</name>
    <dbReference type="NCBI Taxonomy" id="66656"/>
    <lineage>
        <taxon>Eukaryota</taxon>
        <taxon>Viridiplantae</taxon>
        <taxon>Streptophyta</taxon>
        <taxon>Embryophyta</taxon>
        <taxon>Tracheophyta</taxon>
        <taxon>Spermatophyta</taxon>
        <taxon>Magnoliopsida</taxon>
        <taxon>eudicotyledons</taxon>
        <taxon>Gunneridae</taxon>
        <taxon>Pentapetalae</taxon>
        <taxon>rosids</taxon>
        <taxon>malvids</taxon>
        <taxon>Malvales</taxon>
        <taxon>Malvaceae</taxon>
        <taxon>Helicteroideae</taxon>
        <taxon>Durio</taxon>
    </lineage>
</organism>
<dbReference type="PANTHER" id="PTHR35546:SF16">
    <property type="entry name" value="F-BOX ASSOCIATED UBIQUITINATION EFFECTOR FAMILY PROTEIN-RELATED"/>
    <property type="match status" value="1"/>
</dbReference>
<evidence type="ECO:0000259" key="2">
    <source>
        <dbReference type="Pfam" id="PF08268"/>
    </source>
</evidence>
<gene>
    <name evidence="4" type="primary">LOC111284494</name>
</gene>
<dbReference type="SUPFAM" id="SSF81383">
    <property type="entry name" value="F-box domain"/>
    <property type="match status" value="1"/>
</dbReference>
<keyword evidence="1" id="KW-0472">Membrane</keyword>
<dbReference type="InterPro" id="IPR055290">
    <property type="entry name" value="At3g26010-like"/>
</dbReference>
<dbReference type="AlphaFoldDB" id="A0A6P5XL10"/>
<sequence>MAPCNVNSDLLFEILSRMELKTMRRYRILSRECNSLTYESSFMRLHCQRTKTIAGYFVQSLRSNRYHSTFLSIDNPGLDPGLSLDFLPDRSLEILATVDQGLMFCMNQGPENRHYICKPSTRQWEVLPSPNSRYFTRKTAMVVLRSDPLRFKIVRLSDGEYNDSELELENSKPEVDDYDYKRFQVEIFDSKIWAWEQLDDLMLSYDEFFNSKPAVSAYGGLHWLTSNKEKNNILSFYEDTESWELVSLPNALWERYWYSVNLTEYEGKLAFICVSPDFIELWVQNYYGEKFWTKRDSINLKSFNQKIGHSSANSFYNADILFMNSLFSAIFYNFKTGQFNRLELPLKHMHIDSAFFIQTDSKPIRFRQHKKSFASNIFTLLIFVVFLLFIFDLCHYNYLKPGEFMIFVRIGLRVSAVRMNEQPKDENLSFF</sequence>
<accession>A0A6P5XL10</accession>
<dbReference type="Pfam" id="PF08268">
    <property type="entry name" value="FBA_3"/>
    <property type="match status" value="1"/>
</dbReference>
<dbReference type="InterPro" id="IPR017451">
    <property type="entry name" value="F-box-assoc_interact_dom"/>
</dbReference>
<dbReference type="RefSeq" id="XP_022728888.1">
    <property type="nucleotide sequence ID" value="XM_022873153.1"/>
</dbReference>
<proteinExistence type="predicted"/>
<feature type="domain" description="F-box associated beta-propeller type 3" evidence="2">
    <location>
        <begin position="99"/>
        <end position="344"/>
    </location>
</feature>
<feature type="transmembrane region" description="Helical" evidence="1">
    <location>
        <begin position="373"/>
        <end position="391"/>
    </location>
</feature>
<protein>
    <submittedName>
        <fullName evidence="4">Uncharacterized protein LOC111284494</fullName>
    </submittedName>
</protein>
<dbReference type="GeneID" id="111284494"/>
<evidence type="ECO:0000256" key="1">
    <source>
        <dbReference type="SAM" id="Phobius"/>
    </source>
</evidence>